<proteinExistence type="predicted"/>
<name>A0A7M2WXX3_9BACT</name>
<evidence type="ECO:0008006" key="3">
    <source>
        <dbReference type="Google" id="ProtNLM"/>
    </source>
</evidence>
<dbReference type="KEGG" id="hbs:IPV69_24735"/>
<dbReference type="RefSeq" id="WP_206292405.1">
    <property type="nucleotide sequence ID" value="NZ_CP063458.1"/>
</dbReference>
<dbReference type="EMBL" id="CP063458">
    <property type="protein sequence ID" value="QOV89370.1"/>
    <property type="molecule type" value="Genomic_DNA"/>
</dbReference>
<protein>
    <recommendedName>
        <fullName evidence="3">DUF1819 family protein</fullName>
    </recommendedName>
</protein>
<sequence>MLFDPVNTGFLLTPEQQAVAADEKVGFHFGGKGTHTSRTIMLDELASLLRAAGPDFTRADYRRLIVEDNCLGKRTGATRRITDQRLSELYALDGGVVLFRVLRQLWAGDDRGRPLLALLMTLARDPLLRFTSPAVLRLQPGEELGRQSFTDALNRGTGSRFNEAVLDKIVRNAASSWTQSGHLEGRSRKTRRAVSPTPAVVTFALVLGYALGARGAVLFETLWSKVLDASTDELLFLAMDAKRVGYLDLKVSGGVVEVSFSRLLTEEERRLIHGTD</sequence>
<dbReference type="AlphaFoldDB" id="A0A7M2WXX3"/>
<gene>
    <name evidence="1" type="ORF">IPV69_24735</name>
</gene>
<organism evidence="1 2">
    <name type="scientific">Humisphaera borealis</name>
    <dbReference type="NCBI Taxonomy" id="2807512"/>
    <lineage>
        <taxon>Bacteria</taxon>
        <taxon>Pseudomonadati</taxon>
        <taxon>Planctomycetota</taxon>
        <taxon>Phycisphaerae</taxon>
        <taxon>Tepidisphaerales</taxon>
        <taxon>Tepidisphaeraceae</taxon>
        <taxon>Humisphaera</taxon>
    </lineage>
</organism>
<dbReference type="Proteomes" id="UP000593765">
    <property type="component" value="Chromosome"/>
</dbReference>
<keyword evidence="2" id="KW-1185">Reference proteome</keyword>
<evidence type="ECO:0000313" key="1">
    <source>
        <dbReference type="EMBL" id="QOV89370.1"/>
    </source>
</evidence>
<reference evidence="1 2" key="1">
    <citation type="submission" date="2020-10" db="EMBL/GenBank/DDBJ databases">
        <title>Wide distribution of Phycisphaera-like planctomycetes from WD2101 soil group in peatlands and genome analysis of the first cultivated representative.</title>
        <authorList>
            <person name="Dedysh S.N."/>
            <person name="Beletsky A.V."/>
            <person name="Ivanova A."/>
            <person name="Kulichevskaya I.S."/>
            <person name="Suzina N.E."/>
            <person name="Philippov D.A."/>
            <person name="Rakitin A.L."/>
            <person name="Mardanov A.V."/>
            <person name="Ravin N.V."/>
        </authorList>
    </citation>
    <scope>NUCLEOTIDE SEQUENCE [LARGE SCALE GENOMIC DNA]</scope>
    <source>
        <strain evidence="1 2">M1803</strain>
    </source>
</reference>
<accession>A0A7M2WXX3</accession>
<evidence type="ECO:0000313" key="2">
    <source>
        <dbReference type="Proteomes" id="UP000593765"/>
    </source>
</evidence>